<gene>
    <name evidence="2" type="ORF">KI387_043606</name>
</gene>
<dbReference type="AlphaFoldDB" id="A0AA38BZ21"/>
<proteinExistence type="predicted"/>
<dbReference type="Proteomes" id="UP000824469">
    <property type="component" value="Unassembled WGS sequence"/>
</dbReference>
<feature type="region of interest" description="Disordered" evidence="1">
    <location>
        <begin position="46"/>
        <end position="108"/>
    </location>
</feature>
<organism evidence="2 3">
    <name type="scientific">Taxus chinensis</name>
    <name type="common">Chinese yew</name>
    <name type="synonym">Taxus wallichiana var. chinensis</name>
    <dbReference type="NCBI Taxonomy" id="29808"/>
    <lineage>
        <taxon>Eukaryota</taxon>
        <taxon>Viridiplantae</taxon>
        <taxon>Streptophyta</taxon>
        <taxon>Embryophyta</taxon>
        <taxon>Tracheophyta</taxon>
        <taxon>Spermatophyta</taxon>
        <taxon>Pinopsida</taxon>
        <taxon>Pinidae</taxon>
        <taxon>Conifers II</taxon>
        <taxon>Cupressales</taxon>
        <taxon>Taxaceae</taxon>
        <taxon>Taxus</taxon>
    </lineage>
</organism>
<reference evidence="2 3" key="1">
    <citation type="journal article" date="2021" name="Nat. Plants">
        <title>The Taxus genome provides insights into paclitaxel biosynthesis.</title>
        <authorList>
            <person name="Xiong X."/>
            <person name="Gou J."/>
            <person name="Liao Q."/>
            <person name="Li Y."/>
            <person name="Zhou Q."/>
            <person name="Bi G."/>
            <person name="Li C."/>
            <person name="Du R."/>
            <person name="Wang X."/>
            <person name="Sun T."/>
            <person name="Guo L."/>
            <person name="Liang H."/>
            <person name="Lu P."/>
            <person name="Wu Y."/>
            <person name="Zhang Z."/>
            <person name="Ro D.K."/>
            <person name="Shang Y."/>
            <person name="Huang S."/>
            <person name="Yan J."/>
        </authorList>
    </citation>
    <scope>NUCLEOTIDE SEQUENCE [LARGE SCALE GENOMIC DNA]</scope>
    <source>
        <strain evidence="2">Ta-2019</strain>
    </source>
</reference>
<evidence type="ECO:0000313" key="3">
    <source>
        <dbReference type="Proteomes" id="UP000824469"/>
    </source>
</evidence>
<protein>
    <submittedName>
        <fullName evidence="2">Uncharacterized protein</fullName>
    </submittedName>
</protein>
<name>A0AA38BZ21_TAXCH</name>
<dbReference type="EMBL" id="JAHRHJ020003773">
    <property type="protein sequence ID" value="KAH9291201.1"/>
    <property type="molecule type" value="Genomic_DNA"/>
</dbReference>
<feature type="non-terminal residue" evidence="2">
    <location>
        <position position="1"/>
    </location>
</feature>
<keyword evidence="3" id="KW-1185">Reference proteome</keyword>
<evidence type="ECO:0000256" key="1">
    <source>
        <dbReference type="SAM" id="MobiDB-lite"/>
    </source>
</evidence>
<sequence length="108" mass="11857">SDPLKTRVDLLYKQANDHLSLVNAYAAYARRLKLENMKQVRIFYRSGEKLHGANEQSGDGGGGRKPEATGERAQGKDKGDAAVNCRGEGVVRQPAEDPEAQGHHICRQ</sequence>
<accession>A0AA38BZ21</accession>
<evidence type="ECO:0000313" key="2">
    <source>
        <dbReference type="EMBL" id="KAH9291201.1"/>
    </source>
</evidence>
<comment type="caution">
    <text evidence="2">The sequence shown here is derived from an EMBL/GenBank/DDBJ whole genome shotgun (WGS) entry which is preliminary data.</text>
</comment>
<feature type="compositionally biased region" description="Basic and acidic residues" evidence="1">
    <location>
        <begin position="62"/>
        <end position="80"/>
    </location>
</feature>